<keyword evidence="2" id="KW-1185">Reference proteome</keyword>
<protein>
    <submittedName>
        <fullName evidence="1">Uncharacterized protein</fullName>
    </submittedName>
</protein>
<proteinExistence type="predicted"/>
<sequence>MLGVRGDWEATRFPVGERRASSDCVLRDLAYLLLPRESPSFPTTPSNGDEKRTPLPRWDVFPSLIINIKRSISNCDACKDHWGDLYYPLGLSIQAEFPRSGFETLIWQRGGGEWRDACGKRVLGETPQGLRRLTARPTESEPFPGAPRAPQYLETESSRILPVSGTRKEHGWYGSHPCSFVRVHITITSLYNGAANGPLGKDAQLIEDLSSIDRTKEYQLTYLQNR</sequence>
<dbReference type="Proteomes" id="UP000183557">
    <property type="component" value="Unassembled WGS sequence"/>
</dbReference>
<evidence type="ECO:0000313" key="2">
    <source>
        <dbReference type="Proteomes" id="UP000183557"/>
    </source>
</evidence>
<name>A0A1I3T2R4_HALDA</name>
<reference evidence="2" key="1">
    <citation type="submission" date="2016-10" db="EMBL/GenBank/DDBJ databases">
        <authorList>
            <person name="Varghese N."/>
            <person name="Submissions S."/>
        </authorList>
    </citation>
    <scope>NUCLEOTIDE SEQUENCE [LARGE SCALE GENOMIC DNA]</scope>
    <source>
        <strain evidence="2">CGMCC 1.3704</strain>
    </source>
</reference>
<accession>A0A1I3T2R4</accession>
<gene>
    <name evidence="1" type="ORF">SAMN04487936_103188</name>
</gene>
<evidence type="ECO:0000313" key="1">
    <source>
        <dbReference type="EMBL" id="SFJ64940.1"/>
    </source>
</evidence>
<organism evidence="1 2">
    <name type="scientific">Halobacillus dabanensis</name>
    <dbReference type="NCBI Taxonomy" id="240302"/>
    <lineage>
        <taxon>Bacteria</taxon>
        <taxon>Bacillati</taxon>
        <taxon>Bacillota</taxon>
        <taxon>Bacilli</taxon>
        <taxon>Bacillales</taxon>
        <taxon>Bacillaceae</taxon>
        <taxon>Halobacillus</taxon>
    </lineage>
</organism>
<dbReference type="AlphaFoldDB" id="A0A1I3T2R4"/>
<dbReference type="EMBL" id="FOSB01000003">
    <property type="protein sequence ID" value="SFJ64940.1"/>
    <property type="molecule type" value="Genomic_DNA"/>
</dbReference>